<dbReference type="PROSITE" id="PS50929">
    <property type="entry name" value="ABC_TM1F"/>
    <property type="match status" value="1"/>
</dbReference>
<keyword evidence="3" id="KW-0813">Transport</keyword>
<dbReference type="InterPro" id="IPR036640">
    <property type="entry name" value="ABC1_TM_sf"/>
</dbReference>
<keyword evidence="7" id="KW-0067">ATP-binding</keyword>
<evidence type="ECO:0000256" key="11">
    <source>
        <dbReference type="SAM" id="Phobius"/>
    </source>
</evidence>
<dbReference type="Proteomes" id="UP000593567">
    <property type="component" value="Unassembled WGS sequence"/>
</dbReference>
<evidence type="ECO:0000313" key="15">
    <source>
        <dbReference type="Proteomes" id="UP000593567"/>
    </source>
</evidence>
<dbReference type="GO" id="GO:0016020">
    <property type="term" value="C:membrane"/>
    <property type="evidence" value="ECO:0007669"/>
    <property type="project" value="InterPro"/>
</dbReference>
<feature type="domain" description="ABC transmembrane type-1" evidence="13">
    <location>
        <begin position="406"/>
        <end position="711"/>
    </location>
</feature>
<evidence type="ECO:0000256" key="5">
    <source>
        <dbReference type="ARBA" id="ARBA00022737"/>
    </source>
</evidence>
<dbReference type="GO" id="GO:0140359">
    <property type="term" value="F:ABC-type transporter activity"/>
    <property type="evidence" value="ECO:0007669"/>
    <property type="project" value="InterPro"/>
</dbReference>
<evidence type="ECO:0000256" key="10">
    <source>
        <dbReference type="ARBA" id="ARBA00023180"/>
    </source>
</evidence>
<dbReference type="EMBL" id="VXIV02000921">
    <property type="protein sequence ID" value="KAF6035176.1"/>
    <property type="molecule type" value="Genomic_DNA"/>
</dbReference>
<dbReference type="InterPro" id="IPR017871">
    <property type="entry name" value="ABC_transporter-like_CS"/>
</dbReference>
<protein>
    <submittedName>
        <fullName evidence="14">ABCC5</fullName>
    </submittedName>
</protein>
<accession>A0A7J7KCC0</accession>
<dbReference type="FunFam" id="1.20.1560.10:FF:000015">
    <property type="entry name" value="multidrug resistance-associated protein 5 isoform X1"/>
    <property type="match status" value="1"/>
</dbReference>
<dbReference type="SMART" id="SM00382">
    <property type="entry name" value="AAA"/>
    <property type="match status" value="2"/>
</dbReference>
<proteinExistence type="inferred from homology"/>
<reference evidence="14" key="1">
    <citation type="submission" date="2020-06" db="EMBL/GenBank/DDBJ databases">
        <title>Draft genome of Bugula neritina, a colonial animal packing powerful symbionts and potential medicines.</title>
        <authorList>
            <person name="Rayko M."/>
        </authorList>
    </citation>
    <scope>NUCLEOTIDE SEQUENCE [LARGE SCALE GENOMIC DNA]</scope>
    <source>
        <strain evidence="14">Kwan_BN1</strain>
    </source>
</reference>
<dbReference type="InterPro" id="IPR003593">
    <property type="entry name" value="AAA+_ATPase"/>
</dbReference>
<dbReference type="SUPFAM" id="SSF52540">
    <property type="entry name" value="P-loop containing nucleoside triphosphate hydrolases"/>
    <property type="match status" value="2"/>
</dbReference>
<feature type="transmembrane region" description="Helical" evidence="11">
    <location>
        <begin position="555"/>
        <end position="582"/>
    </location>
</feature>
<evidence type="ECO:0000256" key="7">
    <source>
        <dbReference type="ARBA" id="ARBA00022840"/>
    </source>
</evidence>
<dbReference type="FunFam" id="3.40.50.300:FF:000074">
    <property type="entry name" value="Multidrug resistance-associated protein 5 isoform 1"/>
    <property type="match status" value="1"/>
</dbReference>
<dbReference type="InterPro" id="IPR003439">
    <property type="entry name" value="ABC_transporter-like_ATP-bd"/>
</dbReference>
<dbReference type="InterPro" id="IPR027417">
    <property type="entry name" value="P-loop_NTPase"/>
</dbReference>
<evidence type="ECO:0000256" key="8">
    <source>
        <dbReference type="ARBA" id="ARBA00022989"/>
    </source>
</evidence>
<dbReference type="CDD" id="cd18599">
    <property type="entry name" value="ABC_6TM_MRP5_8_9_D2"/>
    <property type="match status" value="1"/>
</dbReference>
<dbReference type="AlphaFoldDB" id="A0A7J7KCC0"/>
<dbReference type="PROSITE" id="PS50893">
    <property type="entry name" value="ABC_TRANSPORTER_2"/>
    <property type="match status" value="2"/>
</dbReference>
<evidence type="ECO:0000256" key="6">
    <source>
        <dbReference type="ARBA" id="ARBA00022741"/>
    </source>
</evidence>
<keyword evidence="10" id="KW-0325">Glycoprotein</keyword>
<dbReference type="InterPro" id="IPR050173">
    <property type="entry name" value="ABC_transporter_C-like"/>
</dbReference>
<dbReference type="PANTHER" id="PTHR24223:SF447">
    <property type="entry name" value="MULTIDRUG RESISTANCE-ASSOCIATED PROTEIN 5"/>
    <property type="match status" value="1"/>
</dbReference>
<comment type="similarity">
    <text evidence="2">Belongs to the ABC transporter superfamily. ABCC family. Conjugate transporter (TC 3.A.1.208) subfamily.</text>
</comment>
<evidence type="ECO:0000256" key="4">
    <source>
        <dbReference type="ARBA" id="ARBA00022692"/>
    </source>
</evidence>
<dbReference type="Pfam" id="PF00005">
    <property type="entry name" value="ABC_tran"/>
    <property type="match status" value="2"/>
</dbReference>
<evidence type="ECO:0000256" key="1">
    <source>
        <dbReference type="ARBA" id="ARBA00004127"/>
    </source>
</evidence>
<dbReference type="Gene3D" id="3.40.50.300">
    <property type="entry name" value="P-loop containing nucleotide triphosphate hydrolases"/>
    <property type="match status" value="2"/>
</dbReference>
<organism evidence="14 15">
    <name type="scientific">Bugula neritina</name>
    <name type="common">Brown bryozoan</name>
    <name type="synonym">Sertularia neritina</name>
    <dbReference type="NCBI Taxonomy" id="10212"/>
    <lineage>
        <taxon>Eukaryota</taxon>
        <taxon>Metazoa</taxon>
        <taxon>Spiralia</taxon>
        <taxon>Lophotrochozoa</taxon>
        <taxon>Bryozoa</taxon>
        <taxon>Gymnolaemata</taxon>
        <taxon>Cheilostomatida</taxon>
        <taxon>Flustrina</taxon>
        <taxon>Buguloidea</taxon>
        <taxon>Bugulidae</taxon>
        <taxon>Bugula</taxon>
    </lineage>
</organism>
<keyword evidence="15" id="KW-1185">Reference proteome</keyword>
<dbReference type="PROSITE" id="PS00211">
    <property type="entry name" value="ABC_TRANSPORTER_1"/>
    <property type="match status" value="2"/>
</dbReference>
<keyword evidence="4 11" id="KW-0812">Transmembrane</keyword>
<evidence type="ECO:0000313" key="14">
    <source>
        <dbReference type="EMBL" id="KAF6035176.1"/>
    </source>
</evidence>
<dbReference type="SUPFAM" id="SSF90123">
    <property type="entry name" value="ABC transporter transmembrane region"/>
    <property type="match status" value="1"/>
</dbReference>
<keyword evidence="8 11" id="KW-1133">Transmembrane helix</keyword>
<evidence type="ECO:0000256" key="3">
    <source>
        <dbReference type="ARBA" id="ARBA00022448"/>
    </source>
</evidence>
<comment type="subcellular location">
    <subcellularLocation>
        <location evidence="1">Endomembrane system</location>
        <topology evidence="1">Multi-pass membrane protein</topology>
    </subcellularLocation>
</comment>
<dbReference type="CDD" id="cd03250">
    <property type="entry name" value="ABCC_MRP_domain1"/>
    <property type="match status" value="1"/>
</dbReference>
<feature type="domain" description="ABC transporter" evidence="12">
    <location>
        <begin position="751"/>
        <end position="983"/>
    </location>
</feature>
<evidence type="ECO:0000256" key="9">
    <source>
        <dbReference type="ARBA" id="ARBA00023136"/>
    </source>
</evidence>
<evidence type="ECO:0000256" key="2">
    <source>
        <dbReference type="ARBA" id="ARBA00009726"/>
    </source>
</evidence>
<keyword evidence="6" id="KW-0547">Nucleotide-binding</keyword>
<dbReference type="InterPro" id="IPR011527">
    <property type="entry name" value="ABC1_TM_dom"/>
</dbReference>
<keyword evidence="5" id="KW-0677">Repeat</keyword>
<feature type="transmembrane region" description="Helical" evidence="11">
    <location>
        <begin position="395"/>
        <end position="416"/>
    </location>
</feature>
<dbReference type="OrthoDB" id="6500128at2759"/>
<sequence length="994" mass="110802">MSLSAAPFALKAVAEGYHATQRVKNLLVLETQPMEMHPIINSENVVEIRDGYFGWKITETFVNPMTQSDNISPFLKTGEQKPKAKSPTVGGFLAFKEIKSNLKDAEKQPRRKESQVEPSKAITTLHNINISLKEGSLVGVCGAVGSGKTSLIQAILGMMTKEKGEIAVNKKKRIAYVAQQAWIMNATVRENILFGKKFNKKLYHQVVSACALLSDFDQLPAGDQTEIGERGINLSGGQKQRISMARAVYSDSDIILLDDPLSAVDAMVGQHIFQHCLKGLLVNKTILFVSHQLERGFIYLLLEKFLAGCDHIIVMKDGRITEEGTHEELMEEEGEYSHLIHTFYNSESNKNRTVNEGKESLKSEKTKTKSQLSSDCGSQKKLCSKLVQADKVYRYLKAGGGIGVSLLVLVCILLAVGSQAFLGYWLSVWTNSGSGVTYYSNHSMFVNETTSANIEFTENILENPRIDFYQSVYGCAVLFVIIFTYVNSFTYMKFCLKASTTLHDQMCEKLMSSPMRFFDVTPSGQILNRFSKDIDEVDTLFPVLSDQFFKVGGLLVAYTVIIAIVFPFFTLALIPIIAIYYFPYKLSEGGINETKRLDNMTKSPLLSHLATSIQGSSTIKAYKMEKQFQLKFSKLQDRNSVALFLFGMSLQWASERFDLISLSIVLVTFIFPAVLPKEMITPSMTALSLTYAITVCDMVQSVVRLAVQSEARFKSAKRILNYINDLESEAPGIIEHRRPPTGWPEEGSIAFHEVNVRYREGLPLVLKNISFEVKPQEKIGIVGRTGSGKSSLALVLFRMMELDGGSITIDGIDISTIGLEDLRSKLSIIPQDPVLFAGTVRYNLDPFNMYRDKDLWSALRKCHVKHTIKALAGQLDAPIVENGENFSVGERQLICMARALLRQSKILVLDEATAAIDTETDSLVQETIKEVFSDCTMLTIAHRLNTITNYDRILVLDQGQVIEFNTPSALLANENSVFSQMVAVQDSQKHAVQT</sequence>
<dbReference type="GO" id="GO:0016887">
    <property type="term" value="F:ATP hydrolysis activity"/>
    <property type="evidence" value="ECO:0007669"/>
    <property type="project" value="InterPro"/>
</dbReference>
<dbReference type="PANTHER" id="PTHR24223">
    <property type="entry name" value="ATP-BINDING CASSETTE SUB-FAMILY C"/>
    <property type="match status" value="1"/>
</dbReference>
<evidence type="ECO:0000259" key="12">
    <source>
        <dbReference type="PROSITE" id="PS50893"/>
    </source>
</evidence>
<feature type="domain" description="ABC transporter" evidence="12">
    <location>
        <begin position="100"/>
        <end position="342"/>
    </location>
</feature>
<keyword evidence="9 11" id="KW-0472">Membrane</keyword>
<comment type="caution">
    <text evidence="14">The sequence shown here is derived from an EMBL/GenBank/DDBJ whole genome shotgun (WGS) entry which is preliminary data.</text>
</comment>
<dbReference type="FunFam" id="3.40.50.300:FF:000997">
    <property type="entry name" value="Multidrug resistance-associated protein 1"/>
    <property type="match status" value="1"/>
</dbReference>
<dbReference type="Pfam" id="PF00664">
    <property type="entry name" value="ABC_membrane"/>
    <property type="match status" value="1"/>
</dbReference>
<dbReference type="CDD" id="cd03244">
    <property type="entry name" value="ABCC_MRP_domain2"/>
    <property type="match status" value="1"/>
</dbReference>
<feature type="transmembrane region" description="Helical" evidence="11">
    <location>
        <begin position="468"/>
        <end position="486"/>
    </location>
</feature>
<dbReference type="GO" id="GO:0005524">
    <property type="term" value="F:ATP binding"/>
    <property type="evidence" value="ECO:0007669"/>
    <property type="project" value="UniProtKB-KW"/>
</dbReference>
<evidence type="ECO:0000259" key="13">
    <source>
        <dbReference type="PROSITE" id="PS50929"/>
    </source>
</evidence>
<gene>
    <name evidence="14" type="ORF">EB796_006517</name>
</gene>
<dbReference type="GO" id="GO:0012505">
    <property type="term" value="C:endomembrane system"/>
    <property type="evidence" value="ECO:0007669"/>
    <property type="project" value="UniProtKB-SubCell"/>
</dbReference>
<name>A0A7J7KCC0_BUGNE</name>
<dbReference type="Gene3D" id="1.20.1560.10">
    <property type="entry name" value="ABC transporter type 1, transmembrane domain"/>
    <property type="match status" value="1"/>
</dbReference>